<dbReference type="GO" id="GO:0003677">
    <property type="term" value="F:DNA binding"/>
    <property type="evidence" value="ECO:0007669"/>
    <property type="project" value="UniProtKB-KW"/>
</dbReference>
<accession>A0A1Y6MGS3</accession>
<evidence type="ECO:0000256" key="3">
    <source>
        <dbReference type="ARBA" id="ARBA00023125"/>
    </source>
</evidence>
<dbReference type="PROSITE" id="PS51898">
    <property type="entry name" value="TYR_RECOMBINASE"/>
    <property type="match status" value="1"/>
</dbReference>
<evidence type="ECO:0000256" key="2">
    <source>
        <dbReference type="ARBA" id="ARBA00022908"/>
    </source>
</evidence>
<organism evidence="6 7">
    <name type="scientific">Photobacterium malacitanum</name>
    <dbReference type="NCBI Taxonomy" id="2204294"/>
    <lineage>
        <taxon>Bacteria</taxon>
        <taxon>Pseudomonadati</taxon>
        <taxon>Pseudomonadota</taxon>
        <taxon>Gammaproteobacteria</taxon>
        <taxon>Vibrionales</taxon>
        <taxon>Vibrionaceae</taxon>
        <taxon>Photobacterium</taxon>
    </lineage>
</organism>
<dbReference type="InterPro" id="IPR013762">
    <property type="entry name" value="Integrase-like_cat_sf"/>
</dbReference>
<evidence type="ECO:0000256" key="4">
    <source>
        <dbReference type="ARBA" id="ARBA00023172"/>
    </source>
</evidence>
<reference evidence="7" key="1">
    <citation type="submission" date="2017-06" db="EMBL/GenBank/DDBJ databases">
        <authorList>
            <person name="Rodrigo-Torres L."/>
            <person name="Arahal R.D."/>
            <person name="Lucena T."/>
        </authorList>
    </citation>
    <scope>NUCLEOTIDE SEQUENCE [LARGE SCALE GENOMIC DNA]</scope>
    <source>
        <strain evidence="7">CECT 9190</strain>
    </source>
</reference>
<comment type="similarity">
    <text evidence="1">Belongs to the 'phage' integrase family.</text>
</comment>
<dbReference type="PANTHER" id="PTHR30349:SF41">
    <property type="entry name" value="INTEGRASE_RECOMBINASE PROTEIN MJ0367-RELATED"/>
    <property type="match status" value="1"/>
</dbReference>
<dbReference type="GO" id="GO:0015074">
    <property type="term" value="P:DNA integration"/>
    <property type="evidence" value="ECO:0007669"/>
    <property type="project" value="UniProtKB-KW"/>
</dbReference>
<protein>
    <submittedName>
        <fullName evidence="6">Site-specific tyrosine recombinase XerC</fullName>
    </submittedName>
</protein>
<dbReference type="GO" id="GO:0006310">
    <property type="term" value="P:DNA recombination"/>
    <property type="evidence" value="ECO:0007669"/>
    <property type="project" value="UniProtKB-KW"/>
</dbReference>
<evidence type="ECO:0000313" key="7">
    <source>
        <dbReference type="Proteomes" id="UP000195963"/>
    </source>
</evidence>
<dbReference type="SUPFAM" id="SSF56349">
    <property type="entry name" value="DNA breaking-rejoining enzymes"/>
    <property type="match status" value="1"/>
</dbReference>
<feature type="domain" description="Tyr recombinase" evidence="5">
    <location>
        <begin position="208"/>
        <end position="428"/>
    </location>
</feature>
<name>A0A1Y6MGS3_9GAMM</name>
<dbReference type="InterPro" id="IPR011010">
    <property type="entry name" value="DNA_brk_join_enz"/>
</dbReference>
<keyword evidence="3" id="KW-0238">DNA-binding</keyword>
<evidence type="ECO:0000313" key="6">
    <source>
        <dbReference type="EMBL" id="SMY35743.1"/>
    </source>
</evidence>
<keyword evidence="2" id="KW-0229">DNA integration</keyword>
<dbReference type="Proteomes" id="UP000195963">
    <property type="component" value="Unassembled WGS sequence"/>
</dbReference>
<dbReference type="InterPro" id="IPR002104">
    <property type="entry name" value="Integrase_catalytic"/>
</dbReference>
<keyword evidence="4" id="KW-0233">DNA recombination</keyword>
<sequence length="441" mass="50406">MNELSENVAVKIYKDADGYSFPLIVRSGVFPACLYLNAYLNGNHNSPLSARKNKASTQAPAFHTLKKYAYELKFLYCYFIEQGIDLVERVSSGEFLSRQEVDDFVRSCKLYANEGTIDESNTVAISDKRIRDAIHATSHSQPQVSAHTLRQRLIRLRAYIEYLFVCHHYDQEPTNTQARVDDQFNKFKLYINTFIGGTRKNNTIVKDAFESVIPSDKFFYLLEIIKESSPENPFKSSKLRNQLIMQILINTGVRVGAVLKLKVSDLIDDWDNPRFLLTRTPNDPTDPRLERPSNKTKALSVSISSELMKLIKLYIQTVRAENTTAREHDFVFISEKGTTSGQPLTYKSIHKIVDKFGEALGIKLHPHKLRHKWNEVFEDKAREHGLTPEKIEDLRKYAMGWVEDSKMASVYNEYQLAVTVADISARTQSKTVPRLGGGHES</sequence>
<dbReference type="Gene3D" id="1.10.443.10">
    <property type="entry name" value="Intergrase catalytic core"/>
    <property type="match status" value="1"/>
</dbReference>
<proteinExistence type="inferred from homology"/>
<evidence type="ECO:0000259" key="5">
    <source>
        <dbReference type="PROSITE" id="PS51898"/>
    </source>
</evidence>
<dbReference type="PANTHER" id="PTHR30349">
    <property type="entry name" value="PHAGE INTEGRASE-RELATED"/>
    <property type="match status" value="1"/>
</dbReference>
<dbReference type="InterPro" id="IPR050090">
    <property type="entry name" value="Tyrosine_recombinase_XerCD"/>
</dbReference>
<keyword evidence="7" id="KW-1185">Reference proteome</keyword>
<dbReference type="Pfam" id="PF00589">
    <property type="entry name" value="Phage_integrase"/>
    <property type="match status" value="1"/>
</dbReference>
<dbReference type="RefSeq" id="WP_087845155.1">
    <property type="nucleotide sequence ID" value="NZ_FYAK01000003.1"/>
</dbReference>
<dbReference type="EMBL" id="FYAK01000003">
    <property type="protein sequence ID" value="SMY35743.1"/>
    <property type="molecule type" value="Genomic_DNA"/>
</dbReference>
<dbReference type="AlphaFoldDB" id="A0A1Y6MGS3"/>
<gene>
    <name evidence="6" type="ORF">PMAL9190_02113</name>
</gene>
<dbReference type="CDD" id="cd00397">
    <property type="entry name" value="DNA_BRE_C"/>
    <property type="match status" value="1"/>
</dbReference>
<evidence type="ECO:0000256" key="1">
    <source>
        <dbReference type="ARBA" id="ARBA00008857"/>
    </source>
</evidence>